<accession>A0A8I2YSX1</accession>
<reference evidence="1" key="1">
    <citation type="submission" date="2021-03" db="EMBL/GenBank/DDBJ databases">
        <title>Evolutionary innovations through gain and loss of genes in the ectomycorrhizal Boletales.</title>
        <authorList>
            <person name="Wu G."/>
            <person name="Miyauchi S."/>
            <person name="Morin E."/>
            <person name="Yang Z.-L."/>
            <person name="Xu J."/>
            <person name="Martin F.M."/>
        </authorList>
    </citation>
    <scope>NUCLEOTIDE SEQUENCE</scope>
    <source>
        <strain evidence="1">BR01</strain>
    </source>
</reference>
<comment type="caution">
    <text evidence="1">The sequence shown here is derived from an EMBL/GenBank/DDBJ whole genome shotgun (WGS) entry which is preliminary data.</text>
</comment>
<protein>
    <submittedName>
        <fullName evidence="1">Uncharacterized protein</fullName>
    </submittedName>
</protein>
<dbReference type="OrthoDB" id="2694124at2759"/>
<gene>
    <name evidence="1" type="ORF">JVT61DRAFT_1779</name>
</gene>
<name>A0A8I2YSX1_9AGAM</name>
<dbReference type="Proteomes" id="UP000683000">
    <property type="component" value="Unassembled WGS sequence"/>
</dbReference>
<evidence type="ECO:0000313" key="2">
    <source>
        <dbReference type="Proteomes" id="UP000683000"/>
    </source>
</evidence>
<dbReference type="AlphaFoldDB" id="A0A8I2YSX1"/>
<proteinExistence type="predicted"/>
<organism evidence="1 2">
    <name type="scientific">Boletus reticuloceps</name>
    <dbReference type="NCBI Taxonomy" id="495285"/>
    <lineage>
        <taxon>Eukaryota</taxon>
        <taxon>Fungi</taxon>
        <taxon>Dikarya</taxon>
        <taxon>Basidiomycota</taxon>
        <taxon>Agaricomycotina</taxon>
        <taxon>Agaricomycetes</taxon>
        <taxon>Agaricomycetidae</taxon>
        <taxon>Boletales</taxon>
        <taxon>Boletineae</taxon>
        <taxon>Boletaceae</taxon>
        <taxon>Boletoideae</taxon>
        <taxon>Boletus</taxon>
    </lineage>
</organism>
<sequence>MSNQSETPPNLRLHISDLQDILASIALDQSADVESVWYEYWDCILNYWTRRSSDGTTRLSVAPQRQLIREILVDKTEVDVGHDWSFEAVPGDTSMEATSSGSPPSIQERIDEAQAGIDTESRIPDFVAFTLRRHGLPHRRLVCIIEIKSHSDDPRPYFSTAAPQIITQAKFAFDTFPDLLRVLSIIAFGDSWSMYRFPRNELNQLYLEDIEGYGDNATFNLARASRRPRNVDISKYVVVPFSKVLKADGSNYTSAFEKAIGLITAGLKARTDSSKP</sequence>
<dbReference type="EMBL" id="JAGFBS010000011">
    <property type="protein sequence ID" value="KAG6376757.1"/>
    <property type="molecule type" value="Genomic_DNA"/>
</dbReference>
<evidence type="ECO:0000313" key="1">
    <source>
        <dbReference type="EMBL" id="KAG6376757.1"/>
    </source>
</evidence>
<keyword evidence="2" id="KW-1185">Reference proteome</keyword>